<evidence type="ECO:0000313" key="2">
    <source>
        <dbReference type="Proteomes" id="UP000234366"/>
    </source>
</evidence>
<evidence type="ECO:0000313" key="1">
    <source>
        <dbReference type="EMBL" id="AUJ76141.1"/>
    </source>
</evidence>
<organism evidence="1 2">
    <name type="scientific">Bacillus siamensis</name>
    <dbReference type="NCBI Taxonomy" id="659243"/>
    <lineage>
        <taxon>Bacteria</taxon>
        <taxon>Bacillati</taxon>
        <taxon>Bacillota</taxon>
        <taxon>Bacilli</taxon>
        <taxon>Bacillales</taxon>
        <taxon>Bacillaceae</taxon>
        <taxon>Bacillus</taxon>
        <taxon>Bacillus amyloliquefaciens group</taxon>
    </lineage>
</organism>
<name>A0AAI8HL68_9BACI</name>
<dbReference type="EMBL" id="CP025001">
    <property type="protein sequence ID" value="AUJ76141.1"/>
    <property type="molecule type" value="Genomic_DNA"/>
</dbReference>
<reference evidence="1 2" key="1">
    <citation type="submission" date="2017-11" db="EMBL/GenBank/DDBJ databases">
        <title>Genome sequence and genome mining of multiple bioactive secondary metabolites from a deep sea-derived Bacillus siamensis SCSIO 05746.</title>
        <authorList>
            <person name="Pan H.-Q."/>
            <person name="Ju J.-H."/>
        </authorList>
    </citation>
    <scope>NUCLEOTIDE SEQUENCE [LARGE SCALE GENOMIC DNA]</scope>
    <source>
        <strain evidence="1 2">SCSIO 05746</strain>
    </source>
</reference>
<keyword evidence="2" id="KW-1185">Reference proteome</keyword>
<dbReference type="Proteomes" id="UP000234366">
    <property type="component" value="Chromosome"/>
</dbReference>
<dbReference type="KEGG" id="bsia:CWD84_04555"/>
<proteinExistence type="predicted"/>
<protein>
    <submittedName>
        <fullName evidence="1">Uncharacterized protein</fullName>
    </submittedName>
</protein>
<accession>A0AAI8HL68</accession>
<sequence length="81" mass="9482">MSYQCVKRFHDREINIQPLVKTKAGLYNICNLNVCEGLTIVLFKWTKGRKVEFLFGSNSYWTVRTGDRGKRCRQNYTRSSG</sequence>
<gene>
    <name evidence="1" type="ORF">CWD84_04555</name>
</gene>
<dbReference type="AlphaFoldDB" id="A0AAI8HL68"/>